<dbReference type="AlphaFoldDB" id="A0AAP3FUH8"/>
<dbReference type="InterPro" id="IPR036704">
    <property type="entry name" value="RraA/RraA-like_sf"/>
</dbReference>
<organism evidence="14 15">
    <name type="scientific">Bacillus vallismortis</name>
    <dbReference type="NCBI Taxonomy" id="72361"/>
    <lineage>
        <taxon>Bacteria</taxon>
        <taxon>Bacillati</taxon>
        <taxon>Bacillota</taxon>
        <taxon>Bacilli</taxon>
        <taxon>Bacillales</taxon>
        <taxon>Bacillaceae</taxon>
        <taxon>Bacillus</taxon>
    </lineage>
</organism>
<dbReference type="GO" id="GO:0008948">
    <property type="term" value="F:oxaloacetate decarboxylase activity"/>
    <property type="evidence" value="ECO:0007669"/>
    <property type="project" value="UniProtKB-EC"/>
</dbReference>
<dbReference type="PANTHER" id="PTHR33254">
    <property type="entry name" value="4-HYDROXY-4-METHYL-2-OXOGLUTARATE ALDOLASE 3-RELATED"/>
    <property type="match status" value="1"/>
</dbReference>
<feature type="binding site" evidence="13">
    <location>
        <position position="115"/>
    </location>
    <ligand>
        <name>Mg(2+)</name>
        <dbReference type="ChEBI" id="CHEBI:18420"/>
    </ligand>
</feature>
<dbReference type="InterPro" id="IPR005493">
    <property type="entry name" value="RraA/RraA-like"/>
</dbReference>
<comment type="cofactor">
    <cofactor evidence="2">
        <name>a divalent metal cation</name>
        <dbReference type="ChEBI" id="CHEBI:60240"/>
    </cofactor>
</comment>
<evidence type="ECO:0000256" key="9">
    <source>
        <dbReference type="ARBA" id="ARBA00029596"/>
    </source>
</evidence>
<dbReference type="Proteomes" id="UP001067121">
    <property type="component" value="Unassembled WGS sequence"/>
</dbReference>
<evidence type="ECO:0000256" key="12">
    <source>
        <dbReference type="ARBA" id="ARBA00047973"/>
    </source>
</evidence>
<comment type="caution">
    <text evidence="14">The sequence shown here is derived from an EMBL/GenBank/DDBJ whole genome shotgun (WGS) entry which is preliminary data.</text>
</comment>
<evidence type="ECO:0000256" key="4">
    <source>
        <dbReference type="ARBA" id="ARBA00011233"/>
    </source>
</evidence>
<keyword evidence="13" id="KW-0479">Metal-binding</keyword>
<evidence type="ECO:0000313" key="14">
    <source>
        <dbReference type="EMBL" id="MCY8318456.1"/>
    </source>
</evidence>
<evidence type="ECO:0000256" key="13">
    <source>
        <dbReference type="PIRSR" id="PIRSR605493-1"/>
    </source>
</evidence>
<dbReference type="EC" id="4.1.1.112" evidence="6"/>
<evidence type="ECO:0000256" key="5">
    <source>
        <dbReference type="ARBA" id="ARBA00012213"/>
    </source>
</evidence>
<reference evidence="14" key="1">
    <citation type="submission" date="2022-02" db="EMBL/GenBank/DDBJ databases">
        <title>Crop Bioprotection Bacillus Genome Sequencing.</title>
        <authorList>
            <person name="Dunlap C."/>
        </authorList>
    </citation>
    <scope>NUCLEOTIDE SEQUENCE</scope>
    <source>
        <strain evidence="14">98-1</strain>
    </source>
</reference>
<comment type="subunit">
    <text evidence="4">Homotrimer.</text>
</comment>
<comment type="catalytic activity">
    <reaction evidence="1">
        <text>4-hydroxy-4-methyl-2-oxoglutarate = 2 pyruvate</text>
        <dbReference type="Rhea" id="RHEA:22748"/>
        <dbReference type="ChEBI" id="CHEBI:15361"/>
        <dbReference type="ChEBI" id="CHEBI:58276"/>
        <dbReference type="EC" id="4.1.3.17"/>
    </reaction>
</comment>
<evidence type="ECO:0000256" key="3">
    <source>
        <dbReference type="ARBA" id="ARBA00008621"/>
    </source>
</evidence>
<dbReference type="EMBL" id="JALAOH010000061">
    <property type="protein sequence ID" value="MCY8318456.1"/>
    <property type="molecule type" value="Genomic_DNA"/>
</dbReference>
<comment type="similarity">
    <text evidence="3">Belongs to the class II aldolase/RraA-like family.</text>
</comment>
<sequence length="224" mass="24889">MDHQQIIKELKSFDTPTISDALDSLNIDGGLSGIVPRNTSADICGTAFTVEYRDPSEEEQQVAKAADFIDEVEEGSVVILANNGRTDCTVWGNILTQLAIQKKIAGTVIDGACRDIDYIRETEYAMFSTAVYMKTGKGRTKKTAHQVPVTISGTVIQPNDFVRADQNGVIVIPQDVAEEVIKRSRAIEETEEKIKEAVSRGVHLKEARDMYKYHRPWENEVTAK</sequence>
<evidence type="ECO:0000256" key="8">
    <source>
        <dbReference type="ARBA" id="ARBA00025046"/>
    </source>
</evidence>
<dbReference type="PANTHER" id="PTHR33254:SF4">
    <property type="entry name" value="4-HYDROXY-4-METHYL-2-OXOGLUTARATE ALDOLASE 3-RELATED"/>
    <property type="match status" value="1"/>
</dbReference>
<proteinExistence type="inferred from homology"/>
<dbReference type="GO" id="GO:0046872">
    <property type="term" value="F:metal ion binding"/>
    <property type="evidence" value="ECO:0007669"/>
    <property type="project" value="UniProtKB-KW"/>
</dbReference>
<keyword evidence="13" id="KW-0460">Magnesium</keyword>
<dbReference type="SUPFAM" id="SSF89562">
    <property type="entry name" value="RraA-like"/>
    <property type="match status" value="1"/>
</dbReference>
<dbReference type="Gene3D" id="1.20.5.3070">
    <property type="match status" value="1"/>
</dbReference>
<protein>
    <recommendedName>
        <fullName evidence="7">Putative 4-hydroxy-4-methyl-2-oxoglutarate aldolase</fullName>
        <ecNumber evidence="6">4.1.1.112</ecNumber>
        <ecNumber evidence="5">4.1.3.17</ecNumber>
    </recommendedName>
    <alternativeName>
        <fullName evidence="11">Oxaloacetate decarboxylase</fullName>
    </alternativeName>
    <alternativeName>
        <fullName evidence="9">Regulator of ribonuclease activity homolog</fullName>
    </alternativeName>
    <alternativeName>
        <fullName evidence="10">RraA-like protein</fullName>
    </alternativeName>
</protein>
<dbReference type="RefSeq" id="WP_268527555.1">
    <property type="nucleotide sequence ID" value="NZ_JALAOG010000005.1"/>
</dbReference>
<evidence type="ECO:0000256" key="1">
    <source>
        <dbReference type="ARBA" id="ARBA00001342"/>
    </source>
</evidence>
<dbReference type="CDD" id="cd16841">
    <property type="entry name" value="RraA_family"/>
    <property type="match status" value="1"/>
</dbReference>
<evidence type="ECO:0000256" key="7">
    <source>
        <dbReference type="ARBA" id="ARBA00016549"/>
    </source>
</evidence>
<name>A0AAP3FUH8_BACVA</name>
<comment type="function">
    <text evidence="8">Catalyzes the aldol cleavage of 4-hydroxy-4-methyl-2-oxoglutarate (HMG) into 2 molecules of pyruvate. Also contains a secondary oxaloacetate (OAA) decarboxylase activity due to the common pyruvate enolate transition state formed following C-C bond cleavage in the retro-aldol and decarboxylation reactions.</text>
</comment>
<comment type="catalytic activity">
    <reaction evidence="12">
        <text>oxaloacetate + H(+) = pyruvate + CO2</text>
        <dbReference type="Rhea" id="RHEA:15641"/>
        <dbReference type="ChEBI" id="CHEBI:15361"/>
        <dbReference type="ChEBI" id="CHEBI:15378"/>
        <dbReference type="ChEBI" id="CHEBI:16452"/>
        <dbReference type="ChEBI" id="CHEBI:16526"/>
        <dbReference type="EC" id="4.1.1.112"/>
    </reaction>
</comment>
<dbReference type="GO" id="GO:0047443">
    <property type="term" value="F:4-hydroxy-4-methyl-2-oxoglutarate aldolase activity"/>
    <property type="evidence" value="ECO:0007669"/>
    <property type="project" value="UniProtKB-EC"/>
</dbReference>
<feature type="binding site" evidence="13">
    <location>
        <position position="114"/>
    </location>
    <ligand>
        <name>substrate</name>
    </ligand>
</feature>
<evidence type="ECO:0000256" key="6">
    <source>
        <dbReference type="ARBA" id="ARBA00012947"/>
    </source>
</evidence>
<dbReference type="Gene3D" id="3.50.30.40">
    <property type="entry name" value="Ribonuclease E inhibitor RraA/RraA-like"/>
    <property type="match status" value="1"/>
</dbReference>
<evidence type="ECO:0000256" key="2">
    <source>
        <dbReference type="ARBA" id="ARBA00001968"/>
    </source>
</evidence>
<evidence type="ECO:0000313" key="15">
    <source>
        <dbReference type="Proteomes" id="UP001067121"/>
    </source>
</evidence>
<evidence type="ECO:0000256" key="10">
    <source>
        <dbReference type="ARBA" id="ARBA00030169"/>
    </source>
</evidence>
<evidence type="ECO:0000256" key="11">
    <source>
        <dbReference type="ARBA" id="ARBA00032305"/>
    </source>
</evidence>
<gene>
    <name evidence="14" type="ORF">MOC71_17360</name>
</gene>
<dbReference type="Pfam" id="PF03737">
    <property type="entry name" value="RraA-like"/>
    <property type="match status" value="1"/>
</dbReference>
<dbReference type="EC" id="4.1.3.17" evidence="5"/>
<accession>A0AAP3FUH8</accession>
<feature type="binding site" evidence="13">
    <location>
        <begin position="92"/>
        <end position="95"/>
    </location>
    <ligand>
        <name>substrate</name>
    </ligand>
</feature>
<comment type="cofactor">
    <cofactor evidence="13">
        <name>Mg(2+)</name>
        <dbReference type="ChEBI" id="CHEBI:18420"/>
    </cofactor>
</comment>